<dbReference type="PANTHER" id="PTHR47629">
    <property type="entry name" value="C-TYPE LECTIN-RELATED"/>
    <property type="match status" value="1"/>
</dbReference>
<organism evidence="2 3">
    <name type="scientific">Caenorhabditis nigoni</name>
    <dbReference type="NCBI Taxonomy" id="1611254"/>
    <lineage>
        <taxon>Eukaryota</taxon>
        <taxon>Metazoa</taxon>
        <taxon>Ecdysozoa</taxon>
        <taxon>Nematoda</taxon>
        <taxon>Chromadorea</taxon>
        <taxon>Rhabditida</taxon>
        <taxon>Rhabditina</taxon>
        <taxon>Rhabditomorpha</taxon>
        <taxon>Rhabditoidea</taxon>
        <taxon>Rhabditidae</taxon>
        <taxon>Peloderinae</taxon>
        <taxon>Caenorhabditis</taxon>
    </lineage>
</organism>
<evidence type="ECO:0000313" key="2">
    <source>
        <dbReference type="EMBL" id="PIC36790.1"/>
    </source>
</evidence>
<dbReference type="InterPro" id="IPR016187">
    <property type="entry name" value="CTDL_fold"/>
</dbReference>
<keyword evidence="3" id="KW-1185">Reference proteome</keyword>
<dbReference type="OrthoDB" id="5874563at2759"/>
<dbReference type="STRING" id="1611254.A0A2G5UB61"/>
<dbReference type="SUPFAM" id="SSF56436">
    <property type="entry name" value="C-type lectin-like"/>
    <property type="match status" value="1"/>
</dbReference>
<feature type="domain" description="C-type lectin" evidence="1">
    <location>
        <begin position="96"/>
        <end position="241"/>
    </location>
</feature>
<accession>A0A2G5UB61</accession>
<dbReference type="SMART" id="SM00034">
    <property type="entry name" value="CLECT"/>
    <property type="match status" value="1"/>
</dbReference>
<comment type="caution">
    <text evidence="2">The sequence shown here is derived from an EMBL/GenBank/DDBJ whole genome shotgun (WGS) entry which is preliminary data.</text>
</comment>
<sequence>MIKVFGLIKSENYNHYVPEEDETCDQHCFDSDYCILTVNNTSECLELSHVDRDNRFVTLPDNNCPTFNEINYTLTLPSGEVLSWNQTESGWEWKQCREGWKKFERTDGITVCMQTFRVDEKITRGASIMKCEEIGAKLTGVASVDESKWIHGELMKSEGLYDWYSFWIDGKRQCDSDGSCKFVWSDGYTEGNDALGTSTNFEESKNGQDCLVVAYMELVPSKTIDDGSCADTKYLNGYVCGYKLM</sequence>
<reference evidence="3" key="1">
    <citation type="submission" date="2017-10" db="EMBL/GenBank/DDBJ databases">
        <title>Rapid genome shrinkage in a self-fertile nematode reveals novel sperm competition proteins.</title>
        <authorList>
            <person name="Yin D."/>
            <person name="Schwarz E.M."/>
            <person name="Thomas C.G."/>
            <person name="Felde R.L."/>
            <person name="Korf I.F."/>
            <person name="Cutter A.D."/>
            <person name="Schartner C.M."/>
            <person name="Ralston E.J."/>
            <person name="Meyer B.J."/>
            <person name="Haag E.S."/>
        </authorList>
    </citation>
    <scope>NUCLEOTIDE SEQUENCE [LARGE SCALE GENOMIC DNA]</scope>
    <source>
        <strain evidence="3">JU1422</strain>
    </source>
</reference>
<dbReference type="InterPro" id="IPR001304">
    <property type="entry name" value="C-type_lectin-like"/>
</dbReference>
<protein>
    <recommendedName>
        <fullName evidence="1">C-type lectin domain-containing protein</fullName>
    </recommendedName>
</protein>
<evidence type="ECO:0000313" key="3">
    <source>
        <dbReference type="Proteomes" id="UP000230233"/>
    </source>
</evidence>
<dbReference type="InterPro" id="IPR016186">
    <property type="entry name" value="C-type_lectin-like/link_sf"/>
</dbReference>
<dbReference type="Proteomes" id="UP000230233">
    <property type="component" value="Chromosome IV"/>
</dbReference>
<dbReference type="Gene3D" id="3.10.100.10">
    <property type="entry name" value="Mannose-Binding Protein A, subunit A"/>
    <property type="match status" value="1"/>
</dbReference>
<name>A0A2G5UB61_9PELO</name>
<proteinExistence type="predicted"/>
<evidence type="ECO:0000259" key="1">
    <source>
        <dbReference type="SMART" id="SM00034"/>
    </source>
</evidence>
<gene>
    <name evidence="2" type="primary">Cnig_chr_IV.g15657</name>
    <name evidence="2" type="ORF">B9Z55_015657</name>
</gene>
<dbReference type="AlphaFoldDB" id="A0A2G5UB61"/>
<dbReference type="PANTHER" id="PTHR47629:SF5">
    <property type="entry name" value="C-TYPE LECTIN-RELATED"/>
    <property type="match status" value="1"/>
</dbReference>
<dbReference type="EMBL" id="PDUG01000004">
    <property type="protein sequence ID" value="PIC36790.1"/>
    <property type="molecule type" value="Genomic_DNA"/>
</dbReference>
<dbReference type="CDD" id="cd00037">
    <property type="entry name" value="CLECT"/>
    <property type="match status" value="1"/>
</dbReference>